<organism evidence="1 2">
    <name type="scientific">Fervidibacillus halotolerans</name>
    <dbReference type="NCBI Taxonomy" id="2980027"/>
    <lineage>
        <taxon>Bacteria</taxon>
        <taxon>Bacillati</taxon>
        <taxon>Bacillota</taxon>
        <taxon>Bacilli</taxon>
        <taxon>Bacillales</taxon>
        <taxon>Bacillaceae</taxon>
        <taxon>Fervidibacillus</taxon>
    </lineage>
</organism>
<dbReference type="Pfam" id="PF10747">
    <property type="entry name" value="SirA"/>
    <property type="match status" value="1"/>
</dbReference>
<keyword evidence="2" id="KW-1185">Reference proteome</keyword>
<dbReference type="AlphaFoldDB" id="A0A9E8M1G9"/>
<dbReference type="InterPro" id="IPR019683">
    <property type="entry name" value="SirA"/>
</dbReference>
<gene>
    <name evidence="1" type="primary">sirA</name>
    <name evidence="1" type="ORF">OE105_05180</name>
</gene>
<protein>
    <submittedName>
        <fullName evidence="1">Sporulation inhibitor of replication protein SirA</fullName>
    </submittedName>
</protein>
<dbReference type="KEGG" id="fhl:OE105_05180"/>
<evidence type="ECO:0000313" key="2">
    <source>
        <dbReference type="Proteomes" id="UP001164726"/>
    </source>
</evidence>
<accession>A0A9E8M1G9</accession>
<evidence type="ECO:0000313" key="1">
    <source>
        <dbReference type="EMBL" id="WAA13504.1"/>
    </source>
</evidence>
<reference evidence="1" key="1">
    <citation type="submission" date="2022-09" db="EMBL/GenBank/DDBJ databases">
        <title>Complete Genomes of Fervidibacillus albus and Fervidibacillus halotolerans isolated from tidal flat sediments.</title>
        <authorList>
            <person name="Kwon K.K."/>
            <person name="Yang S.-H."/>
            <person name="Park M.J."/>
            <person name="Oh H.-M."/>
        </authorList>
    </citation>
    <scope>NUCLEOTIDE SEQUENCE</scope>
    <source>
        <strain evidence="1">MEBiC13594</strain>
    </source>
</reference>
<sequence>MRQYDLYIIEDLFAIYFYGREQMFFQLFKECHESGEGIKDILIKQVEYITKPIPTKYIYSHILQELGKRTDLIIKRKSFLIVNKRGDTELFLEHKKLHVKSSGDMFAEFIFMDTLKSLDIHFFALDLENERFGWLKPLKDRKYVK</sequence>
<dbReference type="Proteomes" id="UP001164726">
    <property type="component" value="Chromosome"/>
</dbReference>
<dbReference type="RefSeq" id="WP_275421677.1">
    <property type="nucleotide sequence ID" value="NZ_CP106877.1"/>
</dbReference>
<dbReference type="EMBL" id="CP106877">
    <property type="protein sequence ID" value="WAA13504.1"/>
    <property type="molecule type" value="Genomic_DNA"/>
</dbReference>
<proteinExistence type="predicted"/>
<dbReference type="Gene3D" id="3.30.310.250">
    <property type="entry name" value="Sporulation inhibitor of replication protein SirA"/>
    <property type="match status" value="1"/>
</dbReference>
<name>A0A9E8M1G9_9BACI</name>
<dbReference type="InterPro" id="IPR038449">
    <property type="entry name" value="SirA_sf"/>
</dbReference>